<dbReference type="AlphaFoldDB" id="A0A2P2JE39"/>
<reference evidence="1" key="1">
    <citation type="submission" date="2018-02" db="EMBL/GenBank/DDBJ databases">
        <title>Rhizophora mucronata_Transcriptome.</title>
        <authorList>
            <person name="Meera S.P."/>
            <person name="Sreeshan A."/>
            <person name="Augustine A."/>
        </authorList>
    </citation>
    <scope>NUCLEOTIDE SEQUENCE</scope>
    <source>
        <tissue evidence="1">Leaf</tissue>
    </source>
</reference>
<dbReference type="EMBL" id="GGEC01011263">
    <property type="protein sequence ID" value="MBW91746.1"/>
    <property type="molecule type" value="Transcribed_RNA"/>
</dbReference>
<proteinExistence type="predicted"/>
<organism evidence="1">
    <name type="scientific">Rhizophora mucronata</name>
    <name type="common">Asiatic mangrove</name>
    <dbReference type="NCBI Taxonomy" id="61149"/>
    <lineage>
        <taxon>Eukaryota</taxon>
        <taxon>Viridiplantae</taxon>
        <taxon>Streptophyta</taxon>
        <taxon>Embryophyta</taxon>
        <taxon>Tracheophyta</taxon>
        <taxon>Spermatophyta</taxon>
        <taxon>Magnoliopsida</taxon>
        <taxon>eudicotyledons</taxon>
        <taxon>Gunneridae</taxon>
        <taxon>Pentapetalae</taxon>
        <taxon>rosids</taxon>
        <taxon>fabids</taxon>
        <taxon>Malpighiales</taxon>
        <taxon>Rhizophoraceae</taxon>
        <taxon>Rhizophora</taxon>
    </lineage>
</organism>
<evidence type="ECO:0000313" key="1">
    <source>
        <dbReference type="EMBL" id="MBW91746.1"/>
    </source>
</evidence>
<accession>A0A2P2JE39</accession>
<name>A0A2P2JE39_RHIMU</name>
<protein>
    <submittedName>
        <fullName evidence="1">Uncharacterized protein</fullName>
    </submittedName>
</protein>
<sequence length="70" mass="8099">MMLRHQASTSCNTCQYHSFPGRIPCFTDMLVAFLQAIKSMQPVHSVPTHPHSFFTPMIYQNTRKNEKQNS</sequence>